<name>G8YND4_PICSO</name>
<dbReference type="PANTHER" id="PTHR24356:SF163">
    <property type="entry name" value="3-PHOSPHOINOSITIDE-DEPENDENT PROTEIN KINASE 1-RELATED"/>
    <property type="match status" value="1"/>
</dbReference>
<feature type="compositionally biased region" description="Polar residues" evidence="11">
    <location>
        <begin position="84"/>
        <end position="95"/>
    </location>
</feature>
<reference evidence="13 14" key="1">
    <citation type="journal article" date="2012" name="G3 (Bethesda)">
        <title>Pichia sorbitophila, an interspecies yeast hybrid reveals early steps of genome resolution following polyploidization.</title>
        <authorList>
            <person name="Leh Louis V."/>
            <person name="Despons L."/>
            <person name="Friedrich A."/>
            <person name="Martin T."/>
            <person name="Durrens P."/>
            <person name="Casaregola S."/>
            <person name="Neuveglise C."/>
            <person name="Fairhead C."/>
            <person name="Marck C."/>
            <person name="Cruz J.A."/>
            <person name="Straub M.L."/>
            <person name="Kugler V."/>
            <person name="Sacerdot C."/>
            <person name="Uzunov Z."/>
            <person name="Thierry A."/>
            <person name="Weiss S."/>
            <person name="Bleykasten C."/>
            <person name="De Montigny J."/>
            <person name="Jacques N."/>
            <person name="Jung P."/>
            <person name="Lemaire M."/>
            <person name="Mallet S."/>
            <person name="Morel G."/>
            <person name="Richard G.F."/>
            <person name="Sarkar A."/>
            <person name="Savel G."/>
            <person name="Schacherer J."/>
            <person name="Seret M.L."/>
            <person name="Talla E."/>
            <person name="Samson G."/>
            <person name="Jubin C."/>
            <person name="Poulain J."/>
            <person name="Vacherie B."/>
            <person name="Barbe V."/>
            <person name="Pelletier E."/>
            <person name="Sherman D.J."/>
            <person name="Westhof E."/>
            <person name="Weissenbach J."/>
            <person name="Baret P.V."/>
            <person name="Wincker P."/>
            <person name="Gaillardin C."/>
            <person name="Dujon B."/>
            <person name="Souciet J.L."/>
        </authorList>
    </citation>
    <scope>NUCLEOTIDE SEQUENCE [LARGE SCALE GENOMIC DNA]</scope>
    <source>
        <strain evidence="14">ATCC MYA-4447 / BCRC 22081 / CBS 7064 / NBRC 10061 / NRRL Y-12695</strain>
    </source>
</reference>
<dbReference type="SUPFAM" id="SSF56112">
    <property type="entry name" value="Protein kinase-like (PK-like)"/>
    <property type="match status" value="1"/>
</dbReference>
<comment type="similarity">
    <text evidence="1">Belongs to the protein kinase superfamily. AGC Ser/Thr protein kinase family. PDPK1 subfamily.</text>
</comment>
<keyword evidence="7 10" id="KW-0067">ATP-binding</keyword>
<dbReference type="OMA" id="GEMNDET"/>
<feature type="compositionally biased region" description="Polar residues" evidence="11">
    <location>
        <begin position="25"/>
        <end position="36"/>
    </location>
</feature>
<dbReference type="eggNOG" id="KOG0592">
    <property type="taxonomic scope" value="Eukaryota"/>
</dbReference>
<gene>
    <name evidence="13" type="primary">Piso0_001516</name>
    <name evidence="13" type="ORF">GNLVRS01_PISO0E06780g</name>
</gene>
<evidence type="ECO:0000256" key="2">
    <source>
        <dbReference type="ARBA" id="ARBA00012513"/>
    </source>
</evidence>
<evidence type="ECO:0000256" key="11">
    <source>
        <dbReference type="SAM" id="MobiDB-lite"/>
    </source>
</evidence>
<dbReference type="InterPro" id="IPR050236">
    <property type="entry name" value="Ser_Thr_kinase_AGC"/>
</dbReference>
<evidence type="ECO:0000313" key="13">
    <source>
        <dbReference type="EMBL" id="CCE79452.1"/>
    </source>
</evidence>
<dbReference type="EC" id="2.7.11.1" evidence="2"/>
<keyword evidence="14" id="KW-1185">Reference proteome</keyword>
<dbReference type="GO" id="GO:0000196">
    <property type="term" value="P:cell integrity MAPK cascade"/>
    <property type="evidence" value="ECO:0007669"/>
    <property type="project" value="UniProtKB-ARBA"/>
</dbReference>
<dbReference type="InParanoid" id="G8YND4"/>
<feature type="region of interest" description="Disordered" evidence="11">
    <location>
        <begin position="529"/>
        <end position="569"/>
    </location>
</feature>
<dbReference type="PROSITE" id="PS00108">
    <property type="entry name" value="PROTEIN_KINASE_ST"/>
    <property type="match status" value="1"/>
</dbReference>
<keyword evidence="5 10" id="KW-0547">Nucleotide-binding</keyword>
<protein>
    <recommendedName>
        <fullName evidence="2">non-specific serine/threonine protein kinase</fullName>
        <ecNumber evidence="2">2.7.11.1</ecNumber>
    </recommendedName>
</protein>
<dbReference type="HOGENOM" id="CLU_005768_0_0_1"/>
<feature type="compositionally biased region" description="Polar residues" evidence="11">
    <location>
        <begin position="126"/>
        <end position="138"/>
    </location>
</feature>
<evidence type="ECO:0000256" key="5">
    <source>
        <dbReference type="ARBA" id="ARBA00022741"/>
    </source>
</evidence>
<feature type="region of interest" description="Disordered" evidence="11">
    <location>
        <begin position="477"/>
        <end position="512"/>
    </location>
</feature>
<sequence length="1017" mass="113676">MNSNENRSSYDNSLQEDLDRIYETYTKNGNRSFDTLDTNDDQEEKERVFRVKRIVNYHKKRSNVYPSTHISSMGSNDSQDETKSAPQTSNSSSSFDFITRNHQAMTTSSLNLLNSPGSETNFKDLQISTPGPLQTSSDISDKSISCPEDNENWNDRGAAVRKVTETGQPVKYIKRGVRDFEFGRSLGEGSYSTVVLATDKHTSKQYAVKILDKRHIIKEKKVMYVNIEKHALNRLSNKAGIISLYFTFQDKDSLYFVLDFAANGELLTLIKNYNTLNEDCVKHWGAQILDAIRYMHLHGVVHRDIKPENILLDEKMKVQITDFGTAKLLEKSKETGEYPSDIRAKSFVGTAEYVSPELLENKYCGKGGDIWAYGCILYQMIAGKPPFKAPNEYLTFQKITKLQYAFSAGFPSVLRDLIKKILVLQPSKRYTVSQIQEHYFFSSKDWSYSSIWDSPPPEIGPYKMTAKSMTTIPQLAKTSSSAQISTKSNGQKSSANLASADNEQKRLVSESKTVNPASVAAFVLNKKDISDGESNDEGSGYTTDTPPLLKTPSGGGASRQPSSEYIPGTNILRPYIRPTVMKSSLSNKKTLTKKSRSEIIEDEPLTSLDKAWVRYFNHASERILKIGQLEAFVRNTEYFERKYKGLLHDSPLGFSEKFFGIKNKNGSLLTQVVQGNSKGLRSISNVNEGSGASVPSENNVVIVHRSLEELTIPMSGESTSGDKPSSKEKKSSILKKIFMHPDKTLRNEFSGEMNDETTTKSTSPEGRHTYTVMITTHGRLLLFYRDNNDMSFELVYEIFLNASFLQIKEIVSGVSDKKSVTPGLFAIISSETTFVFQVDGFDVNVWTESLAKARLNQHEREGGFLDEKEFKPKNSNSGGFMPSQKSNPPSPAISSSPKVSNSPNFSQPSPNQGIGKRSPRIRQTEFSPSVPSRDKSLRRRPPPPMKSRPNSPGPATAGMPDDAVTMYAAQLAVSHHPSATTHEKHKHSFKKESSSSKHQGHVTSMNSKLLARSQRKK</sequence>
<evidence type="ECO:0000256" key="10">
    <source>
        <dbReference type="PROSITE-ProRule" id="PRU10141"/>
    </source>
</evidence>
<feature type="compositionally biased region" description="Low complexity" evidence="11">
    <location>
        <begin position="892"/>
        <end position="912"/>
    </location>
</feature>
<comment type="catalytic activity">
    <reaction evidence="9">
        <text>L-seryl-[protein] + ATP = O-phospho-L-seryl-[protein] + ADP + H(+)</text>
        <dbReference type="Rhea" id="RHEA:17989"/>
        <dbReference type="Rhea" id="RHEA-COMP:9863"/>
        <dbReference type="Rhea" id="RHEA-COMP:11604"/>
        <dbReference type="ChEBI" id="CHEBI:15378"/>
        <dbReference type="ChEBI" id="CHEBI:29999"/>
        <dbReference type="ChEBI" id="CHEBI:30616"/>
        <dbReference type="ChEBI" id="CHEBI:83421"/>
        <dbReference type="ChEBI" id="CHEBI:456216"/>
        <dbReference type="EC" id="2.7.11.1"/>
    </reaction>
</comment>
<feature type="region of interest" description="Disordered" evidence="11">
    <location>
        <begin position="65"/>
        <end position="95"/>
    </location>
</feature>
<evidence type="ECO:0000256" key="8">
    <source>
        <dbReference type="ARBA" id="ARBA00047899"/>
    </source>
</evidence>
<dbReference type="FunFam" id="3.30.200.20:FF:000128">
    <property type="entry name" value="Serine/threonine-protein kinase ksg1"/>
    <property type="match status" value="1"/>
</dbReference>
<dbReference type="PANTHER" id="PTHR24356">
    <property type="entry name" value="SERINE/THREONINE-PROTEIN KINASE"/>
    <property type="match status" value="1"/>
</dbReference>
<dbReference type="Gene3D" id="1.10.510.10">
    <property type="entry name" value="Transferase(Phosphotransferase) domain 1"/>
    <property type="match status" value="1"/>
</dbReference>
<feature type="region of interest" description="Disordered" evidence="11">
    <location>
        <begin position="21"/>
        <end position="44"/>
    </location>
</feature>
<comment type="catalytic activity">
    <reaction evidence="8">
        <text>L-threonyl-[protein] + ATP = O-phospho-L-threonyl-[protein] + ADP + H(+)</text>
        <dbReference type="Rhea" id="RHEA:46608"/>
        <dbReference type="Rhea" id="RHEA-COMP:11060"/>
        <dbReference type="Rhea" id="RHEA-COMP:11605"/>
        <dbReference type="ChEBI" id="CHEBI:15378"/>
        <dbReference type="ChEBI" id="CHEBI:30013"/>
        <dbReference type="ChEBI" id="CHEBI:30616"/>
        <dbReference type="ChEBI" id="CHEBI:61977"/>
        <dbReference type="ChEBI" id="CHEBI:456216"/>
        <dbReference type="EC" id="2.7.11.1"/>
    </reaction>
</comment>
<feature type="domain" description="Protein kinase" evidence="12">
    <location>
        <begin position="180"/>
        <end position="441"/>
    </location>
</feature>
<dbReference type="Proteomes" id="UP000005222">
    <property type="component" value="Chromosome E"/>
</dbReference>
<feature type="region of interest" description="Disordered" evidence="11">
    <location>
        <begin position="110"/>
        <end position="153"/>
    </location>
</feature>
<feature type="region of interest" description="Disordered" evidence="11">
    <location>
        <begin position="862"/>
        <end position="1017"/>
    </location>
</feature>
<organism evidence="13 14">
    <name type="scientific">Pichia sorbitophila (strain ATCC MYA-4447 / BCRC 22081 / CBS 7064 / NBRC 10061 / NRRL Y-12695)</name>
    <name type="common">Hybrid yeast</name>
    <dbReference type="NCBI Taxonomy" id="559304"/>
    <lineage>
        <taxon>Eukaryota</taxon>
        <taxon>Fungi</taxon>
        <taxon>Dikarya</taxon>
        <taxon>Ascomycota</taxon>
        <taxon>Saccharomycotina</taxon>
        <taxon>Pichiomycetes</taxon>
        <taxon>Debaryomycetaceae</taxon>
        <taxon>Millerozyma</taxon>
    </lineage>
</organism>
<accession>G8YND4</accession>
<dbReference type="Gene3D" id="3.30.200.20">
    <property type="entry name" value="Phosphorylase Kinase, domain 1"/>
    <property type="match status" value="1"/>
</dbReference>
<feature type="compositionally biased region" description="Polar residues" evidence="11">
    <location>
        <begin position="110"/>
        <end position="120"/>
    </location>
</feature>
<evidence type="ECO:0000259" key="12">
    <source>
        <dbReference type="PROSITE" id="PS50011"/>
    </source>
</evidence>
<evidence type="ECO:0000256" key="6">
    <source>
        <dbReference type="ARBA" id="ARBA00022777"/>
    </source>
</evidence>
<keyword evidence="3" id="KW-0723">Serine/threonine-protein kinase</keyword>
<dbReference type="GO" id="GO:0004674">
    <property type="term" value="F:protein serine/threonine kinase activity"/>
    <property type="evidence" value="ECO:0007669"/>
    <property type="project" value="UniProtKB-KW"/>
</dbReference>
<dbReference type="AlphaFoldDB" id="G8YND4"/>
<dbReference type="Pfam" id="PF00069">
    <property type="entry name" value="Pkinase"/>
    <property type="match status" value="1"/>
</dbReference>
<dbReference type="SMART" id="SM00220">
    <property type="entry name" value="S_TKc"/>
    <property type="match status" value="1"/>
</dbReference>
<evidence type="ECO:0000256" key="1">
    <source>
        <dbReference type="ARBA" id="ARBA00010006"/>
    </source>
</evidence>
<proteinExistence type="inferred from homology"/>
<keyword evidence="6" id="KW-0418">Kinase</keyword>
<dbReference type="GO" id="GO:0005524">
    <property type="term" value="F:ATP binding"/>
    <property type="evidence" value="ECO:0007669"/>
    <property type="project" value="UniProtKB-UniRule"/>
</dbReference>
<evidence type="ECO:0000256" key="9">
    <source>
        <dbReference type="ARBA" id="ARBA00048679"/>
    </source>
</evidence>
<dbReference type="CDD" id="cd05581">
    <property type="entry name" value="STKc_PDK1"/>
    <property type="match status" value="1"/>
</dbReference>
<feature type="compositionally biased region" description="Polar residues" evidence="11">
    <location>
        <begin position="477"/>
        <end position="501"/>
    </location>
</feature>
<dbReference type="OrthoDB" id="347657at2759"/>
<dbReference type="InterPro" id="IPR011009">
    <property type="entry name" value="Kinase-like_dom_sf"/>
</dbReference>
<dbReference type="PROSITE" id="PS00107">
    <property type="entry name" value="PROTEIN_KINASE_ATP"/>
    <property type="match status" value="1"/>
</dbReference>
<dbReference type="InterPro" id="IPR000719">
    <property type="entry name" value="Prot_kinase_dom"/>
</dbReference>
<dbReference type="FunFam" id="1.10.510.10:FF:000534">
    <property type="entry name" value="Serine/threonine-protein kinase PKH2"/>
    <property type="match status" value="1"/>
</dbReference>
<evidence type="ECO:0000313" key="14">
    <source>
        <dbReference type="Proteomes" id="UP000005222"/>
    </source>
</evidence>
<feature type="compositionally biased region" description="Polar residues" evidence="11">
    <location>
        <begin position="65"/>
        <end position="77"/>
    </location>
</feature>
<evidence type="ECO:0000256" key="7">
    <source>
        <dbReference type="ARBA" id="ARBA00022840"/>
    </source>
</evidence>
<dbReference type="STRING" id="559304.G8YND4"/>
<dbReference type="GO" id="GO:0030447">
    <property type="term" value="P:filamentous growth"/>
    <property type="evidence" value="ECO:0007669"/>
    <property type="project" value="UniProtKB-ARBA"/>
</dbReference>
<evidence type="ECO:0000256" key="4">
    <source>
        <dbReference type="ARBA" id="ARBA00022679"/>
    </source>
</evidence>
<dbReference type="EMBL" id="FO082055">
    <property type="protein sequence ID" value="CCE79452.1"/>
    <property type="molecule type" value="Genomic_DNA"/>
</dbReference>
<dbReference type="FunCoup" id="G8YND4">
    <property type="interactions" value="656"/>
</dbReference>
<feature type="compositionally biased region" description="Basic and acidic residues" evidence="11">
    <location>
        <begin position="862"/>
        <end position="872"/>
    </location>
</feature>
<dbReference type="InterPro" id="IPR039046">
    <property type="entry name" value="PDPK1"/>
</dbReference>
<keyword evidence="4" id="KW-0808">Transferase</keyword>
<evidence type="ECO:0000256" key="3">
    <source>
        <dbReference type="ARBA" id="ARBA00022527"/>
    </source>
</evidence>
<feature type="binding site" evidence="10">
    <location>
        <position position="209"/>
    </location>
    <ligand>
        <name>ATP</name>
        <dbReference type="ChEBI" id="CHEBI:30616"/>
    </ligand>
</feature>
<dbReference type="InterPro" id="IPR008271">
    <property type="entry name" value="Ser/Thr_kinase_AS"/>
</dbReference>
<dbReference type="PROSITE" id="PS50011">
    <property type="entry name" value="PROTEIN_KINASE_DOM"/>
    <property type="match status" value="1"/>
</dbReference>
<dbReference type="InterPro" id="IPR017441">
    <property type="entry name" value="Protein_kinase_ATP_BS"/>
</dbReference>